<evidence type="ECO:0000256" key="8">
    <source>
        <dbReference type="RuleBase" id="RU361160"/>
    </source>
</evidence>
<dbReference type="EMBL" id="LCJB01000032">
    <property type="protein sequence ID" value="KKT70222.1"/>
    <property type="molecule type" value="Genomic_DNA"/>
</dbReference>
<feature type="binding site" evidence="4">
    <location>
        <begin position="166"/>
        <end position="168"/>
    </location>
    <ligand>
        <name>D-glyceraldehyde 3-phosphate</name>
        <dbReference type="ChEBI" id="CHEBI:59776"/>
    </ligand>
</feature>
<dbReference type="InterPro" id="IPR006424">
    <property type="entry name" value="Glyceraldehyde-3-P_DH_1"/>
</dbReference>
<dbReference type="EC" id="1.2.1.-" evidence="8"/>
<dbReference type="PANTHER" id="PTHR43148">
    <property type="entry name" value="GLYCERALDEHYDE-3-PHOSPHATE DEHYDROGENASE 2"/>
    <property type="match status" value="1"/>
</dbReference>
<feature type="binding site" evidence="5">
    <location>
        <position position="335"/>
    </location>
    <ligand>
        <name>NAD(+)</name>
        <dbReference type="ChEBI" id="CHEBI:57540"/>
    </ligand>
</feature>
<feature type="site" description="Activates thiol group during catalysis" evidence="6">
    <location>
        <position position="194"/>
    </location>
</feature>
<dbReference type="SMART" id="SM00846">
    <property type="entry name" value="Gp_dh_N"/>
    <property type="match status" value="1"/>
</dbReference>
<dbReference type="PATRIC" id="fig|1619000.3.peg.569"/>
<comment type="caution">
    <text evidence="10">The sequence shown here is derived from an EMBL/GenBank/DDBJ whole genome shotgun (WGS) entry which is preliminary data.</text>
</comment>
<dbReference type="PROSITE" id="PS00071">
    <property type="entry name" value="GAPDH"/>
    <property type="match status" value="1"/>
</dbReference>
<dbReference type="GO" id="GO:0050661">
    <property type="term" value="F:NADP binding"/>
    <property type="evidence" value="ECO:0007669"/>
    <property type="project" value="InterPro"/>
</dbReference>
<dbReference type="InterPro" id="IPR020831">
    <property type="entry name" value="GlycerAld/Erythrose_P_DH"/>
</dbReference>
<proteinExistence type="inferred from homology"/>
<accession>A0A0G1LN75</accession>
<protein>
    <recommendedName>
        <fullName evidence="8">Glyceraldehyde-3-phosphate dehydrogenase</fullName>
        <ecNumber evidence="8">1.2.1.-</ecNumber>
    </recommendedName>
</protein>
<feature type="binding site" evidence="4">
    <location>
        <position position="197"/>
    </location>
    <ligand>
        <name>D-glyceraldehyde 3-phosphate</name>
        <dbReference type="ChEBI" id="CHEBI:59776"/>
    </ligand>
</feature>
<keyword evidence="2 8" id="KW-0560">Oxidoreductase</keyword>
<dbReference type="PRINTS" id="PR00078">
    <property type="entry name" value="G3PDHDRGNASE"/>
</dbReference>
<dbReference type="AlphaFoldDB" id="A0A0G1LN75"/>
<dbReference type="CDD" id="cd18126">
    <property type="entry name" value="GAPDH_I_C"/>
    <property type="match status" value="1"/>
</dbReference>
<dbReference type="Gene3D" id="3.40.50.720">
    <property type="entry name" value="NAD(P)-binding Rossmann-like Domain"/>
    <property type="match status" value="1"/>
</dbReference>
<gene>
    <name evidence="10" type="ORF">UW63_C0032G0003</name>
</gene>
<feature type="binding site" evidence="5">
    <location>
        <begin position="29"/>
        <end position="30"/>
    </location>
    <ligand>
        <name>NAD(+)</name>
        <dbReference type="ChEBI" id="CHEBI:57540"/>
    </ligand>
</feature>
<evidence type="ECO:0000313" key="10">
    <source>
        <dbReference type="EMBL" id="KKT70222.1"/>
    </source>
</evidence>
<dbReference type="PIRSF" id="PIRSF000149">
    <property type="entry name" value="GAP_DH"/>
    <property type="match status" value="1"/>
</dbReference>
<feature type="binding site" evidence="4">
    <location>
        <begin position="229"/>
        <end position="230"/>
    </location>
    <ligand>
        <name>D-glyceraldehyde 3-phosphate</name>
        <dbReference type="ChEBI" id="CHEBI:59776"/>
    </ligand>
</feature>
<evidence type="ECO:0000313" key="11">
    <source>
        <dbReference type="Proteomes" id="UP000034154"/>
    </source>
</evidence>
<dbReference type="GO" id="GO:0016620">
    <property type="term" value="F:oxidoreductase activity, acting on the aldehyde or oxo group of donors, NAD or NADP as acceptor"/>
    <property type="evidence" value="ECO:0007669"/>
    <property type="project" value="InterPro"/>
</dbReference>
<evidence type="ECO:0000256" key="7">
    <source>
        <dbReference type="RuleBase" id="RU000397"/>
    </source>
</evidence>
<evidence type="ECO:0000256" key="2">
    <source>
        <dbReference type="ARBA" id="ARBA00023002"/>
    </source>
</evidence>
<evidence type="ECO:0000256" key="1">
    <source>
        <dbReference type="ARBA" id="ARBA00007406"/>
    </source>
</evidence>
<dbReference type="NCBIfam" id="TIGR01534">
    <property type="entry name" value="GAPDH-I"/>
    <property type="match status" value="1"/>
</dbReference>
<dbReference type="SUPFAM" id="SSF51735">
    <property type="entry name" value="NAD(P)-binding Rossmann-fold domains"/>
    <property type="match status" value="1"/>
</dbReference>
<feature type="binding site" evidence="5">
    <location>
        <position position="51"/>
    </location>
    <ligand>
        <name>NAD(+)</name>
        <dbReference type="ChEBI" id="CHEBI:57540"/>
    </ligand>
</feature>
<dbReference type="FunFam" id="3.40.50.720:FF:000001">
    <property type="entry name" value="Glyceraldehyde-3-phosphate dehydrogenase"/>
    <property type="match status" value="1"/>
</dbReference>
<keyword evidence="5" id="KW-0547">Nucleotide-binding</keyword>
<keyword evidence="5" id="KW-0520">NAD</keyword>
<dbReference type="Proteomes" id="UP000034154">
    <property type="component" value="Unassembled WGS sequence"/>
</dbReference>
<evidence type="ECO:0000256" key="3">
    <source>
        <dbReference type="PIRSR" id="PIRSR000149-1"/>
    </source>
</evidence>
<comment type="similarity">
    <text evidence="1 7">Belongs to the glyceraldehyde-3-phosphate dehydrogenase family.</text>
</comment>
<evidence type="ECO:0000256" key="6">
    <source>
        <dbReference type="PIRSR" id="PIRSR000149-4"/>
    </source>
</evidence>
<dbReference type="GO" id="GO:0051287">
    <property type="term" value="F:NAD binding"/>
    <property type="evidence" value="ECO:0007669"/>
    <property type="project" value="InterPro"/>
</dbReference>
<feature type="active site" description="Nucleophile" evidence="3">
    <location>
        <position position="167"/>
    </location>
</feature>
<feature type="binding site" evidence="4">
    <location>
        <position position="252"/>
    </location>
    <ligand>
        <name>D-glyceraldehyde 3-phosphate</name>
        <dbReference type="ChEBI" id="CHEBI:59776"/>
    </ligand>
</feature>
<dbReference type="InterPro" id="IPR020828">
    <property type="entry name" value="GlycerAld_3-P_DH_NAD(P)-bd"/>
</dbReference>
<dbReference type="Pfam" id="PF02800">
    <property type="entry name" value="Gp_dh_C"/>
    <property type="match status" value="1"/>
</dbReference>
<dbReference type="InterPro" id="IPR020829">
    <property type="entry name" value="GlycerAld_3-P_DH_cat"/>
</dbReference>
<name>A0A0G1LN75_9BACT</name>
<dbReference type="GO" id="GO:0006006">
    <property type="term" value="P:glucose metabolic process"/>
    <property type="evidence" value="ECO:0007669"/>
    <property type="project" value="InterPro"/>
</dbReference>
<dbReference type="FunFam" id="3.30.360.10:FF:000002">
    <property type="entry name" value="Glyceraldehyde-3-phosphate dehydrogenase"/>
    <property type="match status" value="1"/>
</dbReference>
<reference evidence="10 11" key="1">
    <citation type="journal article" date="2015" name="Nature">
        <title>rRNA introns, odd ribosomes, and small enigmatic genomes across a large radiation of phyla.</title>
        <authorList>
            <person name="Brown C.T."/>
            <person name="Hug L.A."/>
            <person name="Thomas B.C."/>
            <person name="Sharon I."/>
            <person name="Castelle C.J."/>
            <person name="Singh A."/>
            <person name="Wilkins M.J."/>
            <person name="Williams K.H."/>
            <person name="Banfield J.F."/>
        </authorList>
    </citation>
    <scope>NUCLEOTIDE SEQUENCE [LARGE SCALE GENOMIC DNA]</scope>
</reference>
<organism evidence="10 11">
    <name type="scientific">Candidatus Uhrbacteria bacterium GW2011_GWF2_44_350</name>
    <dbReference type="NCBI Taxonomy" id="1619000"/>
    <lineage>
        <taxon>Bacteria</taxon>
        <taxon>Candidatus Uhriibacteriota</taxon>
    </lineage>
</organism>
<evidence type="ECO:0000256" key="5">
    <source>
        <dbReference type="PIRSR" id="PIRSR000149-3"/>
    </source>
</evidence>
<dbReference type="Gene3D" id="3.30.360.10">
    <property type="entry name" value="Dihydrodipicolinate Reductase, domain 2"/>
    <property type="match status" value="1"/>
</dbReference>
<evidence type="ECO:0000256" key="4">
    <source>
        <dbReference type="PIRSR" id="PIRSR000149-2"/>
    </source>
</evidence>
<feature type="domain" description="Glyceraldehyde 3-phosphate dehydrogenase NAD(P) binding" evidence="9">
    <location>
        <begin position="20"/>
        <end position="167"/>
    </location>
</feature>
<feature type="binding site" evidence="5">
    <location>
        <position position="137"/>
    </location>
    <ligand>
        <name>NAD(+)</name>
        <dbReference type="ChEBI" id="CHEBI:57540"/>
    </ligand>
</feature>
<evidence type="ECO:0000259" key="9">
    <source>
        <dbReference type="SMART" id="SM00846"/>
    </source>
</evidence>
<sequence>MALAMTAVGRLAMASTDTMLKVSINGFGRIGRTVFKAGFDRKNIEFVAINDLTEPAILAHLLKYDSVFRTWSHNVSFDKNHLIIDGKKIPVVAETDPAKLPWKQYSVDVVLECTGRFTNKEAAEAHLTAGAKRVVISAPAKEVPTYLMGVNHQKYKKSEKIVNNASCTTNSIAPVAAIVDETFGIKKAMMTTVHSVTAEQNIVDGLPPKLKPDLRRARSALINIVPTTTGAAKATYEVVPNLKGKFDGLAIRVPSIDVSLSDFTFLLKKKTTVEEINAVFKKASKSPRWKGILGVSEVPLVSTDFIGHSCSSVVDLEMTRVVDGDLVKVLAWYDNEWGYSERLMDLAEFVGKK</sequence>
<dbReference type="CDD" id="cd05214">
    <property type="entry name" value="GAPDH_I_N"/>
    <property type="match status" value="1"/>
</dbReference>
<dbReference type="InterPro" id="IPR036291">
    <property type="entry name" value="NAD(P)-bd_dom_sf"/>
</dbReference>
<dbReference type="SUPFAM" id="SSF55347">
    <property type="entry name" value="Glyceraldehyde-3-phosphate dehydrogenase-like, C-terminal domain"/>
    <property type="match status" value="1"/>
</dbReference>
<dbReference type="InterPro" id="IPR020830">
    <property type="entry name" value="GlycerAld_3-P_DH_AS"/>
</dbReference>
<dbReference type="Pfam" id="PF00044">
    <property type="entry name" value="Gp_dh_N"/>
    <property type="match status" value="1"/>
</dbReference>